<dbReference type="InterPro" id="IPR001279">
    <property type="entry name" value="Metallo-B-lactamas"/>
</dbReference>
<reference evidence="2 3" key="1">
    <citation type="journal article" date="2002" name="Genome Res.">
        <title>The genome of Methanosarcina acetivorans reveals extensive metabolic and physiological diversity.</title>
        <authorList>
            <person name="Galagan J.E."/>
            <person name="Nusbaum C."/>
            <person name="Roy A."/>
            <person name="Endrizzi M.G."/>
            <person name="Macdonald P."/>
            <person name="FitzHugh W."/>
            <person name="Calvo S."/>
            <person name="Engels R."/>
            <person name="Smirnov S."/>
            <person name="Atnoor D."/>
            <person name="Brown A."/>
            <person name="Allen N."/>
            <person name="Naylor J."/>
            <person name="Stange-Thomann N."/>
            <person name="DeArellano K."/>
            <person name="Johnson R."/>
            <person name="Linton L."/>
            <person name="McEwan P."/>
            <person name="McKernan K."/>
            <person name="Talamas J."/>
            <person name="Tirrell A."/>
            <person name="Ye W."/>
            <person name="Zimmer A."/>
            <person name="Barber R.D."/>
            <person name="Cann I."/>
            <person name="Graham D.E."/>
            <person name="Grahame D.A."/>
            <person name="Guss A."/>
            <person name="Hedderich R."/>
            <person name="Ingram-Smith C."/>
            <person name="Kuettner C.H."/>
            <person name="Krzycki J.A."/>
            <person name="Leigh J.A."/>
            <person name="Li W."/>
            <person name="Liu J."/>
            <person name="Mukhopadhyay B."/>
            <person name="Reeve J.N."/>
            <person name="Smith K."/>
            <person name="Springer T.A."/>
            <person name="Umayam L.A."/>
            <person name="White O."/>
            <person name="White R.H."/>
            <person name="de Macario E.C."/>
            <person name="Ferry J.G."/>
            <person name="Jarrell K.F."/>
            <person name="Jing H."/>
            <person name="Macario A.J.L."/>
            <person name="Paulsen I."/>
            <person name="Pritchett M."/>
            <person name="Sowers K.R."/>
            <person name="Swanson R.V."/>
            <person name="Zinder S.H."/>
            <person name="Lander E."/>
            <person name="Metcalf W.W."/>
            <person name="Birren B."/>
        </authorList>
    </citation>
    <scope>NUCLEOTIDE SEQUENCE [LARGE SCALE GENOMIC DNA]</scope>
    <source>
        <strain evidence="3">ATCC 35395 / DSM 2834 / JCM 12185 / C2A</strain>
    </source>
</reference>
<organism evidence="2 3">
    <name type="scientific">Methanosarcina acetivorans (strain ATCC 35395 / DSM 2834 / JCM 12185 / C2A)</name>
    <dbReference type="NCBI Taxonomy" id="188937"/>
    <lineage>
        <taxon>Archaea</taxon>
        <taxon>Methanobacteriati</taxon>
        <taxon>Methanobacteriota</taxon>
        <taxon>Stenosarchaea group</taxon>
        <taxon>Methanomicrobia</taxon>
        <taxon>Methanosarcinales</taxon>
        <taxon>Methanosarcinaceae</taxon>
        <taxon>Methanosarcina</taxon>
    </lineage>
</organism>
<keyword evidence="3" id="KW-1185">Reference proteome</keyword>
<dbReference type="PhylomeDB" id="Q8TL36"/>
<gene>
    <name evidence="2" type="ordered locus">MA_3206</name>
</gene>
<dbReference type="EMBL" id="AE010299">
    <property type="protein sequence ID" value="AAM06577.1"/>
    <property type="molecule type" value="Genomic_DNA"/>
</dbReference>
<dbReference type="AlphaFoldDB" id="Q8TL36"/>
<dbReference type="STRING" id="188937.MA_3206"/>
<dbReference type="SMART" id="SM00849">
    <property type="entry name" value="Lactamase_B"/>
    <property type="match status" value="1"/>
</dbReference>
<dbReference type="InParanoid" id="Q8TL36"/>
<evidence type="ECO:0000313" key="2">
    <source>
        <dbReference type="EMBL" id="AAM06577.1"/>
    </source>
</evidence>
<evidence type="ECO:0000259" key="1">
    <source>
        <dbReference type="SMART" id="SM00849"/>
    </source>
</evidence>
<dbReference type="HOGENOM" id="CLU_078136_0_0_2"/>
<dbReference type="Proteomes" id="UP000002487">
    <property type="component" value="Chromosome"/>
</dbReference>
<evidence type="ECO:0000313" key="3">
    <source>
        <dbReference type="Proteomes" id="UP000002487"/>
    </source>
</evidence>
<dbReference type="Pfam" id="PF12706">
    <property type="entry name" value="Lactamase_B_2"/>
    <property type="match status" value="1"/>
</dbReference>
<sequence>MLSVISSEIGVISKKLIDLGVLALRQRNSRGNFKPHVSIRFRNNAGELRTFSIDTTRSPGKQPQPDAYLITHAHSDHHGKSAMLSPRAVCTDKTATALEIRHDRKYVGSMCRLGDEIEIEGVRVKTYPTAHTAGAAAFYWENDVGTRILVTGDVKNASKLPPCDVLITEANYGDPEDPSCHFADDLESMKCALFESGPVAFGAYEFGKAQRAVELMRGFGYEGAIRMEARTRALTRSMLEDAGELAGIDSRGEDEVFVVAPWDLDKLPRNVKKYVLSCRADYPYPIIKISDHLDACGLEDMVRKLTPEVTLVYHPGGHRPSKFSKHLNSIGIDSISIDQIGNVLSNEFI</sequence>
<dbReference type="SUPFAM" id="SSF56281">
    <property type="entry name" value="Metallo-hydrolase/oxidoreductase"/>
    <property type="match status" value="1"/>
</dbReference>
<name>Q8TL36_METAC</name>
<feature type="domain" description="Metallo-beta-lactamase" evidence="1">
    <location>
        <begin position="42"/>
        <end position="203"/>
    </location>
</feature>
<protein>
    <recommendedName>
        <fullName evidence="1">Metallo-beta-lactamase domain-containing protein</fullName>
    </recommendedName>
</protein>
<dbReference type="EnsemblBacteria" id="AAM06577">
    <property type="protein sequence ID" value="AAM06577"/>
    <property type="gene ID" value="MA_3206"/>
</dbReference>
<dbReference type="KEGG" id="mac:MA_3206"/>
<dbReference type="Gene3D" id="3.60.15.10">
    <property type="entry name" value="Ribonuclease Z/Hydroxyacylglutathione hydrolase-like"/>
    <property type="match status" value="1"/>
</dbReference>
<dbReference type="InterPro" id="IPR036866">
    <property type="entry name" value="RibonucZ/Hydroxyglut_hydro"/>
</dbReference>
<proteinExistence type="predicted"/>
<accession>Q8TL36</accession>